<dbReference type="InterPro" id="IPR001296">
    <property type="entry name" value="Glyco_trans_1"/>
</dbReference>
<dbReference type="RefSeq" id="WP_020328053.1">
    <property type="nucleotide sequence ID" value="NZ_ASXS01000001.1"/>
</dbReference>
<dbReference type="SUPFAM" id="SSF53756">
    <property type="entry name" value="UDP-Glycosyltransferase/glycogen phosphorylase"/>
    <property type="match status" value="1"/>
</dbReference>
<dbReference type="GO" id="GO:0009103">
    <property type="term" value="P:lipopolysaccharide biosynthetic process"/>
    <property type="evidence" value="ECO:0007669"/>
    <property type="project" value="TreeGrafter"/>
</dbReference>
<dbReference type="EMBL" id="ASXS01000001">
    <property type="protein sequence ID" value="EPP25479.1"/>
    <property type="molecule type" value="Genomic_DNA"/>
</dbReference>
<dbReference type="PANTHER" id="PTHR46401">
    <property type="entry name" value="GLYCOSYLTRANSFERASE WBBK-RELATED"/>
    <property type="match status" value="1"/>
</dbReference>
<sequence length="354" mass="40665">MEKKINIAFFAEIRKGKISGPTNSVSMLSKEMNNNEFHCNVFSIVTDCGIDSVNGVPVQPLSDFYKSINDYQVCILEGAFRPHMWKIALQCKKRKIKYIISPRSNLMRSAFKKGFLKKIASIPFVYMYFKLSSGIHFLSYEESLNSFNFGVKKYIAKNGTNFIDLPIDHNKQTDVNNVVFIGRFDLYHKGLDFLLQFINENKKQLRKYEFNFSLYGPDYRGGKKIVYDYIVRNGLADLVSIHDSVFGSEKIEVLKNSKYFIHSSRYEGQPQAVLEAINCGCIPIVSDGCNLNSLIKELNYGFVFENKMSIDVFFDKCNASILCVEKLKEFREVYSWPSAALEFKCLVNEVIDSD</sequence>
<dbReference type="AlphaFoldDB" id="S7IBG8"/>
<dbReference type="Pfam" id="PF00534">
    <property type="entry name" value="Glycos_transf_1"/>
    <property type="match status" value="1"/>
</dbReference>
<protein>
    <recommendedName>
        <fullName evidence="2">Glycosyl transferase family 1 domain-containing protein</fullName>
    </recommendedName>
</protein>
<accession>S7IBG8</accession>
<organism evidence="3 4">
    <name type="scientific">Vibrio fluvialis PG41</name>
    <dbReference type="NCBI Taxonomy" id="1336752"/>
    <lineage>
        <taxon>Bacteria</taxon>
        <taxon>Pseudomonadati</taxon>
        <taxon>Pseudomonadota</taxon>
        <taxon>Gammaproteobacteria</taxon>
        <taxon>Vibrionales</taxon>
        <taxon>Vibrionaceae</taxon>
        <taxon>Vibrio</taxon>
    </lineage>
</organism>
<evidence type="ECO:0000256" key="1">
    <source>
        <dbReference type="ARBA" id="ARBA00022679"/>
    </source>
</evidence>
<evidence type="ECO:0000259" key="2">
    <source>
        <dbReference type="Pfam" id="PF00534"/>
    </source>
</evidence>
<keyword evidence="1" id="KW-0808">Transferase</keyword>
<evidence type="ECO:0000313" key="4">
    <source>
        <dbReference type="Proteomes" id="UP000014854"/>
    </source>
</evidence>
<reference evidence="3 4" key="1">
    <citation type="journal article" date="2013" name="Gut Pathog.">
        <title>Evidence of a new metabolic capacity in an emerging diarrheal pathogen: lessons from the draft genomes of Vibrio fluvialis strains PG41 and I21563.</title>
        <authorList>
            <person name="Khatri I."/>
            <person name="Mahajan S."/>
            <person name="Dureja C."/>
            <person name="Subramanian S."/>
            <person name="Raychaudhuri S."/>
        </authorList>
    </citation>
    <scope>NUCLEOTIDE SEQUENCE [LARGE SCALE GENOMIC DNA]</scope>
    <source>
        <strain evidence="3 4">PG41</strain>
    </source>
</reference>
<gene>
    <name evidence="3" type="ORF">L910_0632</name>
</gene>
<dbReference type="GO" id="GO:0016757">
    <property type="term" value="F:glycosyltransferase activity"/>
    <property type="evidence" value="ECO:0007669"/>
    <property type="project" value="InterPro"/>
</dbReference>
<dbReference type="PANTHER" id="PTHR46401:SF2">
    <property type="entry name" value="GLYCOSYLTRANSFERASE WBBK-RELATED"/>
    <property type="match status" value="1"/>
</dbReference>
<dbReference type="Gene3D" id="3.40.50.2000">
    <property type="entry name" value="Glycogen Phosphorylase B"/>
    <property type="match status" value="2"/>
</dbReference>
<dbReference type="Proteomes" id="UP000014854">
    <property type="component" value="Unassembled WGS sequence"/>
</dbReference>
<feature type="domain" description="Glycosyl transferase family 1" evidence="2">
    <location>
        <begin position="168"/>
        <end position="330"/>
    </location>
</feature>
<proteinExistence type="predicted"/>
<comment type="caution">
    <text evidence="3">The sequence shown here is derived from an EMBL/GenBank/DDBJ whole genome shotgun (WGS) entry which is preliminary data.</text>
</comment>
<evidence type="ECO:0000313" key="3">
    <source>
        <dbReference type="EMBL" id="EPP25479.1"/>
    </source>
</evidence>
<dbReference type="PATRIC" id="fig|1336752.4.peg.636"/>
<name>S7IBG8_VIBFL</name>